<dbReference type="SUPFAM" id="SSF52833">
    <property type="entry name" value="Thioredoxin-like"/>
    <property type="match status" value="1"/>
</dbReference>
<evidence type="ECO:0008006" key="6">
    <source>
        <dbReference type="Google" id="ProtNLM"/>
    </source>
</evidence>
<name>A0A4Q1HQM5_9BURK</name>
<dbReference type="SUPFAM" id="SSF47616">
    <property type="entry name" value="GST C-terminal domain-like"/>
    <property type="match status" value="1"/>
</dbReference>
<dbReference type="AlphaFoldDB" id="A0A4Q1HQM5"/>
<evidence type="ECO:0000256" key="1">
    <source>
        <dbReference type="SAM" id="MobiDB-lite"/>
    </source>
</evidence>
<dbReference type="InterPro" id="IPR036249">
    <property type="entry name" value="Thioredoxin-like_sf"/>
</dbReference>
<dbReference type="Proteomes" id="UP000290849">
    <property type="component" value="Unassembled WGS sequence"/>
</dbReference>
<dbReference type="PANTHER" id="PTHR44051">
    <property type="entry name" value="GLUTATHIONE S-TRANSFERASE-RELATED"/>
    <property type="match status" value="1"/>
</dbReference>
<dbReference type="InterPro" id="IPR010987">
    <property type="entry name" value="Glutathione-S-Trfase_C-like"/>
</dbReference>
<keyword evidence="5" id="KW-1185">Reference proteome</keyword>
<dbReference type="CDD" id="cd03048">
    <property type="entry name" value="GST_N_Ure2p_like"/>
    <property type="match status" value="1"/>
</dbReference>
<proteinExistence type="predicted"/>
<dbReference type="SFLD" id="SFLDG00358">
    <property type="entry name" value="Main_(cytGST)"/>
    <property type="match status" value="1"/>
</dbReference>
<dbReference type="Pfam" id="PF00043">
    <property type="entry name" value="GST_C"/>
    <property type="match status" value="1"/>
</dbReference>
<dbReference type="Gene3D" id="3.40.30.10">
    <property type="entry name" value="Glutaredoxin"/>
    <property type="match status" value="1"/>
</dbReference>
<dbReference type="SFLD" id="SFLDS00019">
    <property type="entry name" value="Glutathione_Transferase_(cytos"/>
    <property type="match status" value="1"/>
</dbReference>
<dbReference type="Gene3D" id="1.20.1050.10">
    <property type="match status" value="1"/>
</dbReference>
<evidence type="ECO:0000259" key="2">
    <source>
        <dbReference type="PROSITE" id="PS50404"/>
    </source>
</evidence>
<organism evidence="4 5">
    <name type="scientific">Achromobacter aloeverae</name>
    <dbReference type="NCBI Taxonomy" id="1750518"/>
    <lineage>
        <taxon>Bacteria</taxon>
        <taxon>Pseudomonadati</taxon>
        <taxon>Pseudomonadota</taxon>
        <taxon>Betaproteobacteria</taxon>
        <taxon>Burkholderiales</taxon>
        <taxon>Alcaligenaceae</taxon>
        <taxon>Achromobacter</taxon>
    </lineage>
</organism>
<reference evidence="4 5" key="1">
    <citation type="journal article" date="2017" name="Int. J. Syst. Evol. Microbiol.">
        <title>Achromobacter aloeverae sp. nov., isolated from the root of Aloe vera (L.) Burm.f.</title>
        <authorList>
            <person name="Kuncharoen N."/>
            <person name="Muramatsu Y."/>
            <person name="Shibata C."/>
            <person name="Kamakura Y."/>
            <person name="Nakagawa Y."/>
            <person name="Tanasupawat S."/>
        </authorList>
    </citation>
    <scope>NUCLEOTIDE SEQUENCE [LARGE SCALE GENOMIC DNA]</scope>
    <source>
        <strain evidence="4 5">AVA-1</strain>
    </source>
</reference>
<dbReference type="PANTHER" id="PTHR44051:SF8">
    <property type="entry name" value="GLUTATHIONE S-TRANSFERASE GSTA"/>
    <property type="match status" value="1"/>
</dbReference>
<dbReference type="InterPro" id="IPR004045">
    <property type="entry name" value="Glutathione_S-Trfase_N"/>
</dbReference>
<dbReference type="InterPro" id="IPR004046">
    <property type="entry name" value="GST_C"/>
</dbReference>
<gene>
    <name evidence="4" type="ORF">C7R54_00895</name>
</gene>
<evidence type="ECO:0000259" key="3">
    <source>
        <dbReference type="PROSITE" id="PS50405"/>
    </source>
</evidence>
<dbReference type="InterPro" id="IPR040079">
    <property type="entry name" value="Glutathione_S-Trfase"/>
</dbReference>
<evidence type="ECO:0000313" key="4">
    <source>
        <dbReference type="EMBL" id="RXN92355.1"/>
    </source>
</evidence>
<sequence length="229" mass="24978">MTPRQPARSPKTFPPSNPEKQSMIDVYAWRTTNGLRATIAMAECGLPHRVIPIDVGAGAHRSPEYLRVNPASQIPAIVDPDGPGGQPLVLAQSGAIVLYACQKSGRHIPADPAAYFHALQWCMQAASDIAGTSAAMNQVENVAPEKVPSTIDLFRKRFLRYFGIAEKQLQGRDYLAGAPSFADFMLYPNYALRRDALPQGDFPALSAWGERMAARPGVQEGMRLHTHKG</sequence>
<protein>
    <recommendedName>
        <fullName evidence="6">Glutathione S-transferase</fullName>
    </recommendedName>
</protein>
<feature type="region of interest" description="Disordered" evidence="1">
    <location>
        <begin position="1"/>
        <end position="20"/>
    </location>
</feature>
<dbReference type="PROSITE" id="PS50404">
    <property type="entry name" value="GST_NTER"/>
    <property type="match status" value="1"/>
</dbReference>
<dbReference type="EMBL" id="PYAL01000001">
    <property type="protein sequence ID" value="RXN92355.1"/>
    <property type="molecule type" value="Genomic_DNA"/>
</dbReference>
<evidence type="ECO:0000313" key="5">
    <source>
        <dbReference type="Proteomes" id="UP000290849"/>
    </source>
</evidence>
<feature type="domain" description="GST C-terminal" evidence="3">
    <location>
        <begin position="111"/>
        <end position="229"/>
    </location>
</feature>
<feature type="domain" description="GST N-terminal" evidence="2">
    <location>
        <begin position="21"/>
        <end position="108"/>
    </location>
</feature>
<dbReference type="PROSITE" id="PS50405">
    <property type="entry name" value="GST_CTER"/>
    <property type="match status" value="1"/>
</dbReference>
<dbReference type="OrthoDB" id="3828095at2"/>
<accession>A0A4Q1HQM5</accession>
<dbReference type="Pfam" id="PF13409">
    <property type="entry name" value="GST_N_2"/>
    <property type="match status" value="1"/>
</dbReference>
<dbReference type="InterPro" id="IPR036282">
    <property type="entry name" value="Glutathione-S-Trfase_C_sf"/>
</dbReference>
<comment type="caution">
    <text evidence="4">The sequence shown here is derived from an EMBL/GenBank/DDBJ whole genome shotgun (WGS) entry which is preliminary data.</text>
</comment>